<organism evidence="5 6">
    <name type="scientific">Cordylochernes scorpioides</name>
    <dbReference type="NCBI Taxonomy" id="51811"/>
    <lineage>
        <taxon>Eukaryota</taxon>
        <taxon>Metazoa</taxon>
        <taxon>Ecdysozoa</taxon>
        <taxon>Arthropoda</taxon>
        <taxon>Chelicerata</taxon>
        <taxon>Arachnida</taxon>
        <taxon>Pseudoscorpiones</taxon>
        <taxon>Cheliferoidea</taxon>
        <taxon>Chernetidae</taxon>
        <taxon>Cordylochernes</taxon>
    </lineage>
</organism>
<evidence type="ECO:0000256" key="2">
    <source>
        <dbReference type="ARBA" id="ARBA00023157"/>
    </source>
</evidence>
<evidence type="ECO:0000259" key="4">
    <source>
        <dbReference type="Pfam" id="PF07679"/>
    </source>
</evidence>
<evidence type="ECO:0000313" key="6">
    <source>
        <dbReference type="Proteomes" id="UP001235939"/>
    </source>
</evidence>
<keyword evidence="1" id="KW-0732">Signal</keyword>
<gene>
    <name evidence="5" type="ORF">LAZ67_3005943</name>
</gene>
<sequence>MFVQLKLEKDGNSYFSTLEINDVTLSDAGKYQVTAKNELGESHATISLNFDSDLHQMKGVKPTFTEKPVIKQEDDFKTVIFECRLIADPAPTIQWIDCTVEEYTLENEDRLYCGGIHLEE</sequence>
<dbReference type="EMBL" id="CP092865">
    <property type="protein sequence ID" value="UYV65943.1"/>
    <property type="molecule type" value="Genomic_DNA"/>
</dbReference>
<dbReference type="InterPro" id="IPR013098">
    <property type="entry name" value="Ig_I-set"/>
</dbReference>
<keyword evidence="3" id="KW-0393">Immunoglobulin domain</keyword>
<dbReference type="Proteomes" id="UP001235939">
    <property type="component" value="Chromosome 03"/>
</dbReference>
<dbReference type="SUPFAM" id="SSF48726">
    <property type="entry name" value="Immunoglobulin"/>
    <property type="match status" value="1"/>
</dbReference>
<evidence type="ECO:0000256" key="1">
    <source>
        <dbReference type="ARBA" id="ARBA00022729"/>
    </source>
</evidence>
<protein>
    <submittedName>
        <fullName evidence="5">Unc-22</fullName>
    </submittedName>
</protein>
<accession>A0ABY6KB00</accession>
<dbReference type="Pfam" id="PF07679">
    <property type="entry name" value="I-set"/>
    <property type="match status" value="1"/>
</dbReference>
<feature type="domain" description="Immunoglobulin I-set" evidence="4">
    <location>
        <begin position="14"/>
        <end position="49"/>
    </location>
</feature>
<reference evidence="5 6" key="1">
    <citation type="submission" date="2022-01" db="EMBL/GenBank/DDBJ databases">
        <title>A chromosomal length assembly of Cordylochernes scorpioides.</title>
        <authorList>
            <person name="Zeh D."/>
            <person name="Zeh J."/>
        </authorList>
    </citation>
    <scope>NUCLEOTIDE SEQUENCE [LARGE SCALE GENOMIC DNA]</scope>
    <source>
        <strain evidence="5">IN4F17</strain>
        <tissue evidence="5">Whole Body</tissue>
    </source>
</reference>
<dbReference type="PANTHER" id="PTHR45080:SF8">
    <property type="entry name" value="IG-LIKE DOMAIN-CONTAINING PROTEIN"/>
    <property type="match status" value="1"/>
</dbReference>
<keyword evidence="2" id="KW-1015">Disulfide bond</keyword>
<dbReference type="InterPro" id="IPR013783">
    <property type="entry name" value="Ig-like_fold"/>
</dbReference>
<dbReference type="InterPro" id="IPR050958">
    <property type="entry name" value="Cell_Adh-Cytoskel_Orgn"/>
</dbReference>
<evidence type="ECO:0000313" key="5">
    <source>
        <dbReference type="EMBL" id="UYV65943.1"/>
    </source>
</evidence>
<evidence type="ECO:0000256" key="3">
    <source>
        <dbReference type="ARBA" id="ARBA00023319"/>
    </source>
</evidence>
<dbReference type="Gene3D" id="2.60.40.10">
    <property type="entry name" value="Immunoglobulins"/>
    <property type="match status" value="2"/>
</dbReference>
<proteinExistence type="predicted"/>
<dbReference type="PANTHER" id="PTHR45080">
    <property type="entry name" value="CONTACTIN 5"/>
    <property type="match status" value="1"/>
</dbReference>
<dbReference type="InterPro" id="IPR036179">
    <property type="entry name" value="Ig-like_dom_sf"/>
</dbReference>
<keyword evidence="6" id="KW-1185">Reference proteome</keyword>
<name>A0ABY6KB00_9ARAC</name>